<reference evidence="1" key="1">
    <citation type="submission" date="2021-08" db="EMBL/GenBank/DDBJ databases">
        <title>The first chromosome-level gecko genome reveals the dynamic sex chromosomes of Neotropical dwarf geckos (Sphaerodactylidae: Sphaerodactylus).</title>
        <authorList>
            <person name="Pinto B.J."/>
            <person name="Keating S.E."/>
            <person name="Gamble T."/>
        </authorList>
    </citation>
    <scope>NUCLEOTIDE SEQUENCE</scope>
    <source>
        <strain evidence="1">TG3544</strain>
    </source>
</reference>
<protein>
    <submittedName>
        <fullName evidence="1">Uncharacterized protein</fullName>
    </submittedName>
</protein>
<gene>
    <name evidence="1" type="ORF">K3G42_011895</name>
</gene>
<sequence length="84" mass="9169">MRSPCWALQKTAFRSEKPGEKAERSRAGILTMALAKTRRWALHCLFLAATALVACDGQGGRSRENGGSACYGGFDLYFILDKLA</sequence>
<evidence type="ECO:0000313" key="1">
    <source>
        <dbReference type="EMBL" id="KAH7998050.1"/>
    </source>
</evidence>
<accession>A0ACB8EZB9</accession>
<keyword evidence="2" id="KW-1185">Reference proteome</keyword>
<evidence type="ECO:0000313" key="2">
    <source>
        <dbReference type="Proteomes" id="UP000827872"/>
    </source>
</evidence>
<dbReference type="EMBL" id="CM037625">
    <property type="protein sequence ID" value="KAH7998050.1"/>
    <property type="molecule type" value="Genomic_DNA"/>
</dbReference>
<organism evidence="1 2">
    <name type="scientific">Sphaerodactylus townsendi</name>
    <dbReference type="NCBI Taxonomy" id="933632"/>
    <lineage>
        <taxon>Eukaryota</taxon>
        <taxon>Metazoa</taxon>
        <taxon>Chordata</taxon>
        <taxon>Craniata</taxon>
        <taxon>Vertebrata</taxon>
        <taxon>Euteleostomi</taxon>
        <taxon>Lepidosauria</taxon>
        <taxon>Squamata</taxon>
        <taxon>Bifurcata</taxon>
        <taxon>Gekkota</taxon>
        <taxon>Sphaerodactylidae</taxon>
        <taxon>Sphaerodactylus</taxon>
    </lineage>
</organism>
<comment type="caution">
    <text evidence="1">The sequence shown here is derived from an EMBL/GenBank/DDBJ whole genome shotgun (WGS) entry which is preliminary data.</text>
</comment>
<proteinExistence type="predicted"/>
<dbReference type="Proteomes" id="UP000827872">
    <property type="component" value="Linkage Group LG12"/>
</dbReference>
<name>A0ACB8EZB9_9SAUR</name>